<dbReference type="PANTHER" id="PTHR24123">
    <property type="entry name" value="ANKYRIN REPEAT-CONTAINING"/>
    <property type="match status" value="1"/>
</dbReference>
<dbReference type="AlphaFoldDB" id="A0A7S2TX20"/>
<dbReference type="PROSITE" id="PS50297">
    <property type="entry name" value="ANK_REP_REGION"/>
    <property type="match status" value="2"/>
</dbReference>
<evidence type="ECO:0000313" key="4">
    <source>
        <dbReference type="EMBL" id="CAD9771243.1"/>
    </source>
</evidence>
<proteinExistence type="predicted"/>
<evidence type="ECO:0000256" key="3">
    <source>
        <dbReference type="PROSITE-ProRule" id="PRU00023"/>
    </source>
</evidence>
<name>A0A7S2TX20_9EUKA</name>
<dbReference type="Pfam" id="PF12796">
    <property type="entry name" value="Ank_2"/>
    <property type="match status" value="3"/>
</dbReference>
<evidence type="ECO:0000256" key="2">
    <source>
        <dbReference type="ARBA" id="ARBA00023043"/>
    </source>
</evidence>
<dbReference type="Gene3D" id="1.25.40.20">
    <property type="entry name" value="Ankyrin repeat-containing domain"/>
    <property type="match status" value="3"/>
</dbReference>
<dbReference type="SUPFAM" id="SSF48403">
    <property type="entry name" value="Ankyrin repeat"/>
    <property type="match status" value="1"/>
</dbReference>
<dbReference type="EMBL" id="HBHP01024580">
    <property type="protein sequence ID" value="CAD9771243.1"/>
    <property type="molecule type" value="Transcribed_RNA"/>
</dbReference>
<dbReference type="InterPro" id="IPR002110">
    <property type="entry name" value="Ankyrin_rpt"/>
</dbReference>
<dbReference type="PANTHER" id="PTHR24123:SF33">
    <property type="entry name" value="PROTEIN HOS4"/>
    <property type="match status" value="1"/>
</dbReference>
<keyword evidence="2 3" id="KW-0040">ANK repeat</keyword>
<organism evidence="4">
    <name type="scientific">Lotharella oceanica</name>
    <dbReference type="NCBI Taxonomy" id="641309"/>
    <lineage>
        <taxon>Eukaryota</taxon>
        <taxon>Sar</taxon>
        <taxon>Rhizaria</taxon>
        <taxon>Cercozoa</taxon>
        <taxon>Chlorarachniophyceae</taxon>
        <taxon>Lotharella</taxon>
    </lineage>
</organism>
<feature type="repeat" description="ANK" evidence="3">
    <location>
        <begin position="309"/>
        <end position="341"/>
    </location>
</feature>
<evidence type="ECO:0000256" key="1">
    <source>
        <dbReference type="ARBA" id="ARBA00022737"/>
    </source>
</evidence>
<dbReference type="InterPro" id="IPR051165">
    <property type="entry name" value="Multifunctional_ANK_Repeat"/>
</dbReference>
<keyword evidence="1" id="KW-0677">Repeat</keyword>
<gene>
    <name evidence="4" type="ORF">LSP00402_LOCUS15233</name>
</gene>
<dbReference type="SMART" id="SM00248">
    <property type="entry name" value="ANK"/>
    <property type="match status" value="8"/>
</dbReference>
<feature type="repeat" description="ANK" evidence="3">
    <location>
        <begin position="63"/>
        <end position="95"/>
    </location>
</feature>
<sequence>MAAVASGNIAEVQRLLKLMRTGGSAERDSGAQRNLAEAVKEGQFQQLAQMLESKADANATDDDGMTALHFASAYDQLQPAKLLIEAKAKLNICNHDGATPFMVAVQYSSTACLQLLLASKASVESRVGNGHAGGGGGGSFNDDSPLIIAARSDAISSATLLLRHKADPSYRGKKAKGTALLVACANNSSQVCSAILEAKADLNVTDDQGDSAVAIAARMEAVECMKTLLSHKASPDYPANINGSSDPPVLVAVTHQSKRCFDLLIAARADLNAQNKKGDTPLTVACLSSQPLARRLIEAKADVNKANSDGDTPLMLCMMYNAHDTAKLLVEAKADVNLKNNAGQTASDISSQVSLTNSSQGDLLVKVREAHARGDLDEAKELMKNWKEMRGVFES</sequence>
<protein>
    <submittedName>
        <fullName evidence="4">Uncharacterized protein</fullName>
    </submittedName>
</protein>
<dbReference type="InterPro" id="IPR036770">
    <property type="entry name" value="Ankyrin_rpt-contain_sf"/>
</dbReference>
<accession>A0A7S2TX20</accession>
<dbReference type="PROSITE" id="PS50088">
    <property type="entry name" value="ANK_REPEAT"/>
    <property type="match status" value="2"/>
</dbReference>
<reference evidence="4" key="1">
    <citation type="submission" date="2021-01" db="EMBL/GenBank/DDBJ databases">
        <authorList>
            <person name="Corre E."/>
            <person name="Pelletier E."/>
            <person name="Niang G."/>
            <person name="Scheremetjew M."/>
            <person name="Finn R."/>
            <person name="Kale V."/>
            <person name="Holt S."/>
            <person name="Cochrane G."/>
            <person name="Meng A."/>
            <person name="Brown T."/>
            <person name="Cohen L."/>
        </authorList>
    </citation>
    <scope>NUCLEOTIDE SEQUENCE</scope>
    <source>
        <strain evidence="4">CCMP622</strain>
    </source>
</reference>